<protein>
    <submittedName>
        <fullName evidence="2">Uncharacterized protein</fullName>
    </submittedName>
</protein>
<accession>A0A0F9N4R6</accession>
<feature type="transmembrane region" description="Helical" evidence="1">
    <location>
        <begin position="192"/>
        <end position="212"/>
    </location>
</feature>
<organism evidence="2">
    <name type="scientific">marine sediment metagenome</name>
    <dbReference type="NCBI Taxonomy" id="412755"/>
    <lineage>
        <taxon>unclassified sequences</taxon>
        <taxon>metagenomes</taxon>
        <taxon>ecological metagenomes</taxon>
    </lineage>
</organism>
<evidence type="ECO:0000313" key="2">
    <source>
        <dbReference type="EMBL" id="KKM83710.1"/>
    </source>
</evidence>
<evidence type="ECO:0000256" key="1">
    <source>
        <dbReference type="SAM" id="Phobius"/>
    </source>
</evidence>
<sequence>MRKKYTFGLLIIISLSFSGTLISVFGVTTYICNVKDGDQIILELLEVDEYYSVYWEMKLGYKRKIEVLTITEETDSFRLRVNFWFPIAANETFRDYRDYRLYLNVTKDPTKLETYTPVVLSPVSSYLSEHASGELLGYLLSSNGNTLTVNYSSETYSYTYDSNGLLSGTVFKNDTALLERWGSVQAPGIPGYNLSIVIGLTTFVVLSLVYIWKKRRLIW</sequence>
<reference evidence="2" key="1">
    <citation type="journal article" date="2015" name="Nature">
        <title>Complex archaea that bridge the gap between prokaryotes and eukaryotes.</title>
        <authorList>
            <person name="Spang A."/>
            <person name="Saw J.H."/>
            <person name="Jorgensen S.L."/>
            <person name="Zaremba-Niedzwiedzka K."/>
            <person name="Martijn J."/>
            <person name="Lind A.E."/>
            <person name="van Eijk R."/>
            <person name="Schleper C."/>
            <person name="Guy L."/>
            <person name="Ettema T.J."/>
        </authorList>
    </citation>
    <scope>NUCLEOTIDE SEQUENCE</scope>
</reference>
<keyword evidence="1" id="KW-1133">Transmembrane helix</keyword>
<feature type="transmembrane region" description="Helical" evidence="1">
    <location>
        <begin position="7"/>
        <end position="31"/>
    </location>
</feature>
<gene>
    <name evidence="2" type="ORF">LCGC14_1306540</name>
</gene>
<comment type="caution">
    <text evidence="2">The sequence shown here is derived from an EMBL/GenBank/DDBJ whole genome shotgun (WGS) entry which is preliminary data.</text>
</comment>
<keyword evidence="1" id="KW-0472">Membrane</keyword>
<name>A0A0F9N4R6_9ZZZZ</name>
<dbReference type="AlphaFoldDB" id="A0A0F9N4R6"/>
<proteinExistence type="predicted"/>
<keyword evidence="1" id="KW-0812">Transmembrane</keyword>
<dbReference type="EMBL" id="LAZR01007672">
    <property type="protein sequence ID" value="KKM83710.1"/>
    <property type="molecule type" value="Genomic_DNA"/>
</dbReference>